<dbReference type="InterPro" id="IPR001460">
    <property type="entry name" value="PCN-bd_Tpept"/>
</dbReference>
<keyword evidence="4" id="KW-0645">Protease</keyword>
<gene>
    <name evidence="17" type="ORF">RCG21_32240</name>
</gene>
<evidence type="ECO:0000313" key="18">
    <source>
        <dbReference type="Proteomes" id="UP001178888"/>
    </source>
</evidence>
<dbReference type="GO" id="GO:0009252">
    <property type="term" value="P:peptidoglycan biosynthetic process"/>
    <property type="evidence" value="ECO:0007669"/>
    <property type="project" value="UniProtKB-KW"/>
</dbReference>
<comment type="similarity">
    <text evidence="2">In the N-terminal section; belongs to the glycosyltransferase 51 family.</text>
</comment>
<accession>A0AA90TWN6</accession>
<keyword evidence="9" id="KW-0573">Peptidoglycan synthesis</keyword>
<comment type="catalytic activity">
    <reaction evidence="13">
        <text>[GlcNAc-(1-&gt;4)-Mur2Ac(oyl-L-Ala-gamma-D-Glu-L-Lys-D-Ala-D-Ala)](n)-di-trans,octa-cis-undecaprenyl diphosphate + beta-D-GlcNAc-(1-&gt;4)-Mur2Ac(oyl-L-Ala-gamma-D-Glu-L-Lys-D-Ala-D-Ala)-di-trans,octa-cis-undecaprenyl diphosphate = [GlcNAc-(1-&gt;4)-Mur2Ac(oyl-L-Ala-gamma-D-Glu-L-Lys-D-Ala-D-Ala)](n+1)-di-trans,octa-cis-undecaprenyl diphosphate + di-trans,octa-cis-undecaprenyl diphosphate + H(+)</text>
        <dbReference type="Rhea" id="RHEA:23708"/>
        <dbReference type="Rhea" id="RHEA-COMP:9602"/>
        <dbReference type="Rhea" id="RHEA-COMP:9603"/>
        <dbReference type="ChEBI" id="CHEBI:15378"/>
        <dbReference type="ChEBI" id="CHEBI:58405"/>
        <dbReference type="ChEBI" id="CHEBI:60033"/>
        <dbReference type="ChEBI" id="CHEBI:78435"/>
        <dbReference type="EC" id="2.4.99.28"/>
    </reaction>
</comment>
<evidence type="ECO:0000256" key="9">
    <source>
        <dbReference type="ARBA" id="ARBA00022984"/>
    </source>
</evidence>
<feature type="signal peptide" evidence="14">
    <location>
        <begin position="1"/>
        <end position="20"/>
    </location>
</feature>
<evidence type="ECO:0000256" key="14">
    <source>
        <dbReference type="SAM" id="SignalP"/>
    </source>
</evidence>
<evidence type="ECO:0000256" key="2">
    <source>
        <dbReference type="ARBA" id="ARBA00007739"/>
    </source>
</evidence>
<dbReference type="SUPFAM" id="SSF53955">
    <property type="entry name" value="Lysozyme-like"/>
    <property type="match status" value="1"/>
</dbReference>
<comment type="similarity">
    <text evidence="1">In the C-terminal section; belongs to the transpeptidase family.</text>
</comment>
<evidence type="ECO:0000256" key="5">
    <source>
        <dbReference type="ARBA" id="ARBA00022676"/>
    </source>
</evidence>
<dbReference type="GO" id="GO:0008658">
    <property type="term" value="F:penicillin binding"/>
    <property type="evidence" value="ECO:0007669"/>
    <property type="project" value="InterPro"/>
</dbReference>
<organism evidence="17 18">
    <name type="scientific">Bacillus salipaludis</name>
    <dbReference type="NCBI Taxonomy" id="2547811"/>
    <lineage>
        <taxon>Bacteria</taxon>
        <taxon>Bacillati</taxon>
        <taxon>Bacillota</taxon>
        <taxon>Bacilli</taxon>
        <taxon>Bacillales</taxon>
        <taxon>Bacillaceae</taxon>
        <taxon>Bacillus</taxon>
    </lineage>
</organism>
<keyword evidence="10" id="KW-0511">Multifunctional enzyme</keyword>
<protein>
    <submittedName>
        <fullName evidence="17">PBP1A family penicillin-binding protein</fullName>
    </submittedName>
</protein>
<evidence type="ECO:0000256" key="6">
    <source>
        <dbReference type="ARBA" id="ARBA00022679"/>
    </source>
</evidence>
<keyword evidence="18" id="KW-1185">Reference proteome</keyword>
<dbReference type="GO" id="GO:0071555">
    <property type="term" value="P:cell wall organization"/>
    <property type="evidence" value="ECO:0007669"/>
    <property type="project" value="UniProtKB-KW"/>
</dbReference>
<dbReference type="GO" id="GO:0008955">
    <property type="term" value="F:peptidoglycan glycosyltransferase activity"/>
    <property type="evidence" value="ECO:0007669"/>
    <property type="project" value="UniProtKB-EC"/>
</dbReference>
<dbReference type="InterPro" id="IPR023346">
    <property type="entry name" value="Lysozyme-like_dom_sf"/>
</dbReference>
<comment type="catalytic activity">
    <reaction evidence="12">
        <text>Preferential cleavage: (Ac)2-L-Lys-D-Ala-|-D-Ala. Also transpeptidation of peptidyl-alanyl moieties that are N-acyl substituents of D-alanine.</text>
        <dbReference type="EC" id="3.4.16.4"/>
    </reaction>
</comment>
<dbReference type="GO" id="GO:0006508">
    <property type="term" value="P:proteolysis"/>
    <property type="evidence" value="ECO:0007669"/>
    <property type="project" value="UniProtKB-KW"/>
</dbReference>
<evidence type="ECO:0000256" key="8">
    <source>
        <dbReference type="ARBA" id="ARBA00022960"/>
    </source>
</evidence>
<keyword evidence="14" id="KW-0732">Signal</keyword>
<evidence type="ECO:0000256" key="13">
    <source>
        <dbReference type="ARBA" id="ARBA00049902"/>
    </source>
</evidence>
<dbReference type="InterPro" id="IPR036950">
    <property type="entry name" value="PBP_transglycosylase"/>
</dbReference>
<comment type="caution">
    <text evidence="17">The sequence shown here is derived from an EMBL/GenBank/DDBJ whole genome shotgun (WGS) entry which is preliminary data.</text>
</comment>
<dbReference type="SUPFAM" id="SSF56601">
    <property type="entry name" value="beta-lactamase/transpeptidase-like"/>
    <property type="match status" value="1"/>
</dbReference>
<dbReference type="PANTHER" id="PTHR32282:SF29">
    <property type="entry name" value="PENICILLIN-BINDING PROTEIN 1A"/>
    <property type="match status" value="1"/>
</dbReference>
<dbReference type="InterPro" id="IPR001264">
    <property type="entry name" value="Glyco_trans_51"/>
</dbReference>
<evidence type="ECO:0000313" key="17">
    <source>
        <dbReference type="EMBL" id="MDQ6600868.1"/>
    </source>
</evidence>
<dbReference type="Gene3D" id="3.40.710.10">
    <property type="entry name" value="DD-peptidase/beta-lactamase superfamily"/>
    <property type="match status" value="1"/>
</dbReference>
<dbReference type="Pfam" id="PF00905">
    <property type="entry name" value="Transpeptidase"/>
    <property type="match status" value="1"/>
</dbReference>
<keyword evidence="6" id="KW-0808">Transferase</keyword>
<evidence type="ECO:0000256" key="10">
    <source>
        <dbReference type="ARBA" id="ARBA00023268"/>
    </source>
</evidence>
<keyword evidence="11" id="KW-0961">Cell wall biogenesis/degradation</keyword>
<feature type="chain" id="PRO_5041729780" evidence="14">
    <location>
        <begin position="21"/>
        <end position="606"/>
    </location>
</feature>
<feature type="domain" description="Glycosyl transferase family 51" evidence="16">
    <location>
        <begin position="51"/>
        <end position="231"/>
    </location>
</feature>
<keyword evidence="5" id="KW-0328">Glycosyltransferase</keyword>
<evidence type="ECO:0000256" key="7">
    <source>
        <dbReference type="ARBA" id="ARBA00022801"/>
    </source>
</evidence>
<dbReference type="InterPro" id="IPR012338">
    <property type="entry name" value="Beta-lactam/transpept-like"/>
</dbReference>
<dbReference type="EMBL" id="JAVGVR010000002">
    <property type="protein sequence ID" value="MDQ6600868.1"/>
    <property type="molecule type" value="Genomic_DNA"/>
</dbReference>
<reference evidence="17" key="1">
    <citation type="submission" date="2023-08" db="EMBL/GenBank/DDBJ databases">
        <title>Nitrogen cycling bacteria in agricultural field soils.</title>
        <authorList>
            <person name="Jang J."/>
        </authorList>
    </citation>
    <scope>NUCLEOTIDE SEQUENCE</scope>
    <source>
        <strain evidence="17">PS3-36</strain>
    </source>
</reference>
<evidence type="ECO:0000259" key="16">
    <source>
        <dbReference type="Pfam" id="PF00912"/>
    </source>
</evidence>
<dbReference type="InterPro" id="IPR050396">
    <property type="entry name" value="Glycosyltr_51/Transpeptidase"/>
</dbReference>
<dbReference type="GO" id="GO:0008360">
    <property type="term" value="P:regulation of cell shape"/>
    <property type="evidence" value="ECO:0007669"/>
    <property type="project" value="UniProtKB-KW"/>
</dbReference>
<feature type="domain" description="Penicillin-binding protein transpeptidase" evidence="15">
    <location>
        <begin position="321"/>
        <end position="581"/>
    </location>
</feature>
<sequence length="606" mass="68055">MRKVLLTCLVIGVVSVGAGAATFAEMIKGVPSIDASKLADPLSTKFYDRNGNFLYEYGKEKRTKIKYEQVPKVLEHAFIATEDAHFYEHHGIDIKRTAKAIFENVTGDFGSQGGSTITQQVIKNSFLSPQKTLKRKVQEWYMAYKLEQKYSKHQILMMYFNKIYLGNRSYGVAAAAKNYYGIEANDLNKLTLPEAAMIAGLPQSPNYYDPSKPKNKEAATNRRNLVLSSMHRQGYITKKQMQDAMKVPVTQGLVINKNQGMPYEAFLDAAVKEVEGKLKNVDIGTDGLSIYTTLDPKQQDYADKMMNTNEIIGYPNDRFQGAFVFLDSKTGEVRAIGSGRKDYQAGFLGNNFAIDLKRQPGSTIKPVLDYGPAIDYFKWSTHHQLNDQHTTYSSGQELQNWDRRYHGMLSMRTALQWSYNIPAFLTYKAVGIDRAKNFAKQLGITFDHDQVYESTAIGSNAVNPLEMAGAYSSFANKGIYNQPHFVQKVVYPNGKVVSFKPKPKQVMHDYTAYMITDMLRDVVDAGTGKAANVPGLDVAGKTGTTNFDKNTSLKYGYPLGNVSNDSWFTGYTPQYTMSVWTGYPNNGPETTWLEIRLILHRSCLVK</sequence>
<dbReference type="AlphaFoldDB" id="A0AA90TWN6"/>
<proteinExistence type="inferred from homology"/>
<evidence type="ECO:0000256" key="12">
    <source>
        <dbReference type="ARBA" id="ARBA00034000"/>
    </source>
</evidence>
<evidence type="ECO:0000256" key="1">
    <source>
        <dbReference type="ARBA" id="ARBA00007090"/>
    </source>
</evidence>
<dbReference type="NCBIfam" id="TIGR02074">
    <property type="entry name" value="PBP_1a_fam"/>
    <property type="match status" value="1"/>
</dbReference>
<dbReference type="PANTHER" id="PTHR32282">
    <property type="entry name" value="BINDING PROTEIN TRANSPEPTIDASE, PUTATIVE-RELATED"/>
    <property type="match status" value="1"/>
</dbReference>
<dbReference type="GO" id="GO:0009002">
    <property type="term" value="F:serine-type D-Ala-D-Ala carboxypeptidase activity"/>
    <property type="evidence" value="ECO:0007669"/>
    <property type="project" value="UniProtKB-EC"/>
</dbReference>
<dbReference type="Proteomes" id="UP001178888">
    <property type="component" value="Unassembled WGS sequence"/>
</dbReference>
<dbReference type="FunFam" id="1.10.3810.10:FF:000001">
    <property type="entry name" value="Penicillin-binding protein 1A"/>
    <property type="match status" value="1"/>
</dbReference>
<keyword evidence="8" id="KW-0133">Cell shape</keyword>
<dbReference type="Pfam" id="PF00912">
    <property type="entry name" value="Transgly"/>
    <property type="match status" value="1"/>
</dbReference>
<keyword evidence="7" id="KW-0378">Hydrolase</keyword>
<name>A0AA90TWN6_9BACI</name>
<evidence type="ECO:0000259" key="15">
    <source>
        <dbReference type="Pfam" id="PF00905"/>
    </source>
</evidence>
<keyword evidence="3" id="KW-0121">Carboxypeptidase</keyword>
<evidence type="ECO:0000256" key="4">
    <source>
        <dbReference type="ARBA" id="ARBA00022670"/>
    </source>
</evidence>
<dbReference type="Gene3D" id="1.10.3810.10">
    <property type="entry name" value="Biosynthetic peptidoglycan transglycosylase-like"/>
    <property type="match status" value="1"/>
</dbReference>
<evidence type="ECO:0000256" key="3">
    <source>
        <dbReference type="ARBA" id="ARBA00022645"/>
    </source>
</evidence>
<evidence type="ECO:0000256" key="11">
    <source>
        <dbReference type="ARBA" id="ARBA00023316"/>
    </source>
</evidence>